<reference evidence="2" key="1">
    <citation type="submission" date="2020-02" db="EMBL/GenBank/DDBJ databases">
        <authorList>
            <person name="Meier V. D."/>
        </authorList>
    </citation>
    <scope>NUCLEOTIDE SEQUENCE</scope>
    <source>
        <strain evidence="2">AVDCRST_MAG36</strain>
    </source>
</reference>
<feature type="compositionally biased region" description="Basic residues" evidence="1">
    <location>
        <begin position="251"/>
        <end position="265"/>
    </location>
</feature>
<feature type="region of interest" description="Disordered" evidence="1">
    <location>
        <begin position="1"/>
        <end position="158"/>
    </location>
</feature>
<protein>
    <submittedName>
        <fullName evidence="2">Aldo/keto reductase, SCO1670 family</fullName>
    </submittedName>
</protein>
<feature type="compositionally biased region" description="Low complexity" evidence="1">
    <location>
        <begin position="266"/>
        <end position="282"/>
    </location>
</feature>
<feature type="region of interest" description="Disordered" evidence="1">
    <location>
        <begin position="247"/>
        <end position="322"/>
    </location>
</feature>
<gene>
    <name evidence="2" type="ORF">AVDCRST_MAG36-914</name>
</gene>
<evidence type="ECO:0000256" key="1">
    <source>
        <dbReference type="SAM" id="MobiDB-lite"/>
    </source>
</evidence>
<name>A0A6J4LF26_9ACTN</name>
<accession>A0A6J4LF26</accession>
<dbReference type="AlphaFoldDB" id="A0A6J4LF26"/>
<feature type="compositionally biased region" description="Basic and acidic residues" evidence="1">
    <location>
        <begin position="288"/>
        <end position="303"/>
    </location>
</feature>
<feature type="non-terminal residue" evidence="2">
    <location>
        <position position="322"/>
    </location>
</feature>
<feature type="compositionally biased region" description="Basic residues" evidence="1">
    <location>
        <begin position="39"/>
        <end position="78"/>
    </location>
</feature>
<organism evidence="2">
    <name type="scientific">uncultured Nocardioidaceae bacterium</name>
    <dbReference type="NCBI Taxonomy" id="253824"/>
    <lineage>
        <taxon>Bacteria</taxon>
        <taxon>Bacillati</taxon>
        <taxon>Actinomycetota</taxon>
        <taxon>Actinomycetes</taxon>
        <taxon>Propionibacteriales</taxon>
        <taxon>Nocardioidaceae</taxon>
        <taxon>environmental samples</taxon>
    </lineage>
</organism>
<feature type="compositionally biased region" description="Basic residues" evidence="1">
    <location>
        <begin position="87"/>
        <end position="101"/>
    </location>
</feature>
<proteinExistence type="predicted"/>
<evidence type="ECO:0000313" key="2">
    <source>
        <dbReference type="EMBL" id="CAA9330478.1"/>
    </source>
</evidence>
<feature type="non-terminal residue" evidence="2">
    <location>
        <position position="1"/>
    </location>
</feature>
<feature type="compositionally biased region" description="Basic and acidic residues" evidence="1">
    <location>
        <begin position="134"/>
        <end position="147"/>
    </location>
</feature>
<feature type="compositionally biased region" description="Low complexity" evidence="1">
    <location>
        <begin position="102"/>
        <end position="114"/>
    </location>
</feature>
<dbReference type="EMBL" id="CADCUH010000053">
    <property type="protein sequence ID" value="CAA9330478.1"/>
    <property type="molecule type" value="Genomic_DNA"/>
</dbReference>
<sequence>AAALPRPHRAAGLPSRARHADLGSRHRRARGARPAQGVRRGRRDAARHRRRVRRRRVGGAHRVAARRRGESRRRRPGHQGRGPAGPRRCRGGARPGGRRLPRVAAPLARPVPAAARHRPRRPVAGARLVRRRGARGDAVRARHRGEQRQGGVRRGVEPQRVAECSRRDLAAGGAGTGAAGRQPGGVLAARPVGRGGGAPRGGRDGARGAGLVAAGPRGADGQVPHRHAGGLAGRVPALRRLRRGVPERAVRTRGRGGRPRGRRTRLVTARGGAGVGARPAGGHRSAGRRPDRRPAARVADGRGVHAPRGAADRARRRLRAPL</sequence>